<feature type="region of interest" description="Disordered" evidence="3">
    <location>
        <begin position="168"/>
        <end position="188"/>
    </location>
</feature>
<dbReference type="EMBL" id="ADBJ01000017">
    <property type="protein sequence ID" value="EFA83219.1"/>
    <property type="molecule type" value="Genomic_DNA"/>
</dbReference>
<evidence type="ECO:0000256" key="1">
    <source>
        <dbReference type="ARBA" id="ARBA00022884"/>
    </source>
</evidence>
<reference evidence="5 6" key="1">
    <citation type="journal article" date="2011" name="Genome Res.">
        <title>Phylogeny-wide analysis of social amoeba genomes highlights ancient origins for complex intercellular communication.</title>
        <authorList>
            <person name="Heidel A.J."/>
            <person name="Lawal H.M."/>
            <person name="Felder M."/>
            <person name="Schilde C."/>
            <person name="Helps N.R."/>
            <person name="Tunggal B."/>
            <person name="Rivero F."/>
            <person name="John U."/>
            <person name="Schleicher M."/>
            <person name="Eichinger L."/>
            <person name="Platzer M."/>
            <person name="Noegel A.A."/>
            <person name="Schaap P."/>
            <person name="Gloeckner G."/>
        </authorList>
    </citation>
    <scope>NUCLEOTIDE SEQUENCE [LARGE SCALE GENOMIC DNA]</scope>
    <source>
        <strain evidence="6">ATCC 26659 / Pp 5 / PN500</strain>
    </source>
</reference>
<dbReference type="InterPro" id="IPR012677">
    <property type="entry name" value="Nucleotide-bd_a/b_plait_sf"/>
</dbReference>
<dbReference type="PANTHER" id="PTHR23236:SF12">
    <property type="entry name" value="EUKARYOTIC INITIATION FACTOR 4B-RELATED"/>
    <property type="match status" value="1"/>
</dbReference>
<dbReference type="Pfam" id="PF00076">
    <property type="entry name" value="RRM_1"/>
    <property type="match status" value="1"/>
</dbReference>
<accession>D3B5S1</accession>
<keyword evidence="6" id="KW-1185">Reference proteome</keyword>
<proteinExistence type="predicted"/>
<name>D3B5S1_HETP5</name>
<dbReference type="PANTHER" id="PTHR23236">
    <property type="entry name" value="EUKARYOTIC TRANSLATION INITIATION FACTOR 4B/4H"/>
    <property type="match status" value="1"/>
</dbReference>
<dbReference type="SMART" id="SM00360">
    <property type="entry name" value="RRM"/>
    <property type="match status" value="1"/>
</dbReference>
<dbReference type="STRING" id="670386.D3B5S1"/>
<dbReference type="Proteomes" id="UP000001396">
    <property type="component" value="Unassembled WGS sequence"/>
</dbReference>
<organism evidence="5 6">
    <name type="scientific">Heterostelium pallidum (strain ATCC 26659 / Pp 5 / PN500)</name>
    <name type="common">Cellular slime mold</name>
    <name type="synonym">Polysphondylium pallidum</name>
    <dbReference type="NCBI Taxonomy" id="670386"/>
    <lineage>
        <taxon>Eukaryota</taxon>
        <taxon>Amoebozoa</taxon>
        <taxon>Evosea</taxon>
        <taxon>Eumycetozoa</taxon>
        <taxon>Dictyostelia</taxon>
        <taxon>Acytosteliales</taxon>
        <taxon>Acytosteliaceae</taxon>
        <taxon>Heterostelium</taxon>
    </lineage>
</organism>
<gene>
    <name evidence="5" type="primary">pabpn1</name>
    <name evidence="5" type="ORF">PPL_04009</name>
</gene>
<comment type="caution">
    <text evidence="5">The sequence shown here is derived from an EMBL/GenBank/DDBJ whole genome shotgun (WGS) entry which is preliminary data.</text>
</comment>
<evidence type="ECO:0000256" key="2">
    <source>
        <dbReference type="PROSITE-ProRule" id="PRU00176"/>
    </source>
</evidence>
<sequence>MSDTPVESTEIDEQSTEQLEDQIEENGVENESEATTNTDEAIDPELEEMKRRYKEMEEETKKLNELQNSVDSNGFGDQEEIDARSVYVGNVEYTSTQEDILAYFQSCGTVNRITILNDKTTGHPKGCCYVEFVDRESVQNALVLNDTTFNNRQIKVTAKRTNLPAYMRGGRGGRGRARGARGVRGGRGFRGYGGRPVYHPYS</sequence>
<dbReference type="AlphaFoldDB" id="D3B5S1"/>
<dbReference type="GeneID" id="31359496"/>
<evidence type="ECO:0000259" key="4">
    <source>
        <dbReference type="PROSITE" id="PS50102"/>
    </source>
</evidence>
<feature type="domain" description="RRM" evidence="4">
    <location>
        <begin position="84"/>
        <end position="161"/>
    </location>
</feature>
<dbReference type="InterPro" id="IPR000504">
    <property type="entry name" value="RRM_dom"/>
</dbReference>
<feature type="compositionally biased region" description="Acidic residues" evidence="3">
    <location>
        <begin position="9"/>
        <end position="32"/>
    </location>
</feature>
<evidence type="ECO:0000313" key="5">
    <source>
        <dbReference type="EMBL" id="EFA83219.1"/>
    </source>
</evidence>
<dbReference type="CDD" id="cd12306">
    <property type="entry name" value="RRM_II_PABPs"/>
    <property type="match status" value="1"/>
</dbReference>
<dbReference type="InterPro" id="IPR035979">
    <property type="entry name" value="RBD_domain_sf"/>
</dbReference>
<feature type="compositionally biased region" description="Basic residues" evidence="3">
    <location>
        <begin position="171"/>
        <end position="181"/>
    </location>
</feature>
<dbReference type="RefSeq" id="XP_020435336.1">
    <property type="nucleotide sequence ID" value="XM_020574922.1"/>
</dbReference>
<dbReference type="Gene3D" id="3.30.70.330">
    <property type="match status" value="1"/>
</dbReference>
<protein>
    <submittedName>
        <fullName evidence="5">Polyadenylate-binding protein 2</fullName>
    </submittedName>
</protein>
<dbReference type="PROSITE" id="PS50102">
    <property type="entry name" value="RRM"/>
    <property type="match status" value="1"/>
</dbReference>
<dbReference type="FunCoup" id="D3B5S1">
    <property type="interactions" value="445"/>
</dbReference>
<dbReference type="OMA" id="YRGRATY"/>
<feature type="region of interest" description="Disordered" evidence="3">
    <location>
        <begin position="1"/>
        <end position="45"/>
    </location>
</feature>
<evidence type="ECO:0000313" key="6">
    <source>
        <dbReference type="Proteomes" id="UP000001396"/>
    </source>
</evidence>
<dbReference type="SUPFAM" id="SSF54928">
    <property type="entry name" value="RNA-binding domain, RBD"/>
    <property type="match status" value="1"/>
</dbReference>
<keyword evidence="1 2" id="KW-0694">RNA-binding</keyword>
<dbReference type="GO" id="GO:0008143">
    <property type="term" value="F:poly(A) binding"/>
    <property type="evidence" value="ECO:0007669"/>
    <property type="project" value="TreeGrafter"/>
</dbReference>
<evidence type="ECO:0000256" key="3">
    <source>
        <dbReference type="SAM" id="MobiDB-lite"/>
    </source>
</evidence>
<dbReference type="InParanoid" id="D3B5S1"/>